<evidence type="ECO:0000313" key="1">
    <source>
        <dbReference type="EMBL" id="PPK95664.1"/>
    </source>
</evidence>
<dbReference type="SUPFAM" id="SSF53187">
    <property type="entry name" value="Zn-dependent exopeptidases"/>
    <property type="match status" value="1"/>
</dbReference>
<protein>
    <submittedName>
        <fullName evidence="1">N-formylglutamate amidohydrolase</fullName>
    </submittedName>
</protein>
<dbReference type="AlphaFoldDB" id="A0A2S6IN46"/>
<gene>
    <name evidence="1" type="ORF">LY01_01256</name>
</gene>
<keyword evidence="2" id="KW-1185">Reference proteome</keyword>
<dbReference type="Proteomes" id="UP000239002">
    <property type="component" value="Unassembled WGS sequence"/>
</dbReference>
<dbReference type="OrthoDB" id="9785840at2"/>
<dbReference type="Gene3D" id="3.40.630.40">
    <property type="entry name" value="Zn-dependent exopeptidases"/>
    <property type="match status" value="1"/>
</dbReference>
<dbReference type="EMBL" id="PTJE01000002">
    <property type="protein sequence ID" value="PPK95664.1"/>
    <property type="molecule type" value="Genomic_DNA"/>
</dbReference>
<name>A0A2S6IN46_9FLAO</name>
<sequence length="277" mass="32397">MVKLSILEIIERIENEEIFHAVVDDYSFSIKIDDYVPYACAAINNGHHFSQNLWDNCLLNNQERWYEEDPSTGQMIAGLPITLIALDSRFEYDLNRHPQDAIYETALGKNVWRKPLNSDQHDRSIRKHDNFYKVVLTLMVKLEELFGSTVFYDLHSYNYKRWDRVVPVFNIGTSNVDKEKYGTAITQWQDILDGMSLPIDQKVVCKINDVFEGNGYFSRYVTANSLNSLVLTTHVAKIYCNETSGKIYPEVVHSIQDLFKYYIKAHAHRFYDRHDAY</sequence>
<dbReference type="GO" id="GO:0016787">
    <property type="term" value="F:hydrolase activity"/>
    <property type="evidence" value="ECO:0007669"/>
    <property type="project" value="UniProtKB-KW"/>
</dbReference>
<evidence type="ECO:0000313" key="2">
    <source>
        <dbReference type="Proteomes" id="UP000239002"/>
    </source>
</evidence>
<comment type="caution">
    <text evidence="1">The sequence shown here is derived from an EMBL/GenBank/DDBJ whole genome shotgun (WGS) entry which is preliminary data.</text>
</comment>
<dbReference type="InterPro" id="IPR007709">
    <property type="entry name" value="N-FG_amidohydro"/>
</dbReference>
<proteinExistence type="predicted"/>
<keyword evidence="1" id="KW-0378">Hydrolase</keyword>
<dbReference type="RefSeq" id="WP_104514964.1">
    <property type="nucleotide sequence ID" value="NZ_MQVW01000002.1"/>
</dbReference>
<accession>A0A2S6IN46</accession>
<reference evidence="1 2" key="1">
    <citation type="submission" date="2018-02" db="EMBL/GenBank/DDBJ databases">
        <title>Genomic Encyclopedia of Archaeal and Bacterial Type Strains, Phase II (KMG-II): from individual species to whole genera.</title>
        <authorList>
            <person name="Goeker M."/>
        </authorList>
    </citation>
    <scope>NUCLEOTIDE SEQUENCE [LARGE SCALE GENOMIC DNA]</scope>
    <source>
        <strain evidence="1 2">DSM 16809</strain>
    </source>
</reference>
<organism evidence="1 2">
    <name type="scientific">Nonlabens xylanidelens</name>
    <dbReference type="NCBI Taxonomy" id="191564"/>
    <lineage>
        <taxon>Bacteria</taxon>
        <taxon>Pseudomonadati</taxon>
        <taxon>Bacteroidota</taxon>
        <taxon>Flavobacteriia</taxon>
        <taxon>Flavobacteriales</taxon>
        <taxon>Flavobacteriaceae</taxon>
        <taxon>Nonlabens</taxon>
    </lineage>
</organism>
<dbReference type="Pfam" id="PF05013">
    <property type="entry name" value="FGase"/>
    <property type="match status" value="1"/>
</dbReference>